<evidence type="ECO:0000256" key="2">
    <source>
        <dbReference type="ARBA" id="ARBA00008868"/>
    </source>
</evidence>
<dbReference type="Proteomes" id="UP000481153">
    <property type="component" value="Unassembled WGS sequence"/>
</dbReference>
<evidence type="ECO:0000256" key="8">
    <source>
        <dbReference type="SAM" id="Coils"/>
    </source>
</evidence>
<dbReference type="InterPro" id="IPR026157">
    <property type="entry name" value="LZTFL1"/>
</dbReference>
<comment type="function">
    <text evidence="6">Regulates ciliary localization of the BBSome complex. Together with the BBSome complex, controls SMO ciliary trafficking and contributes to the sonic hedgehog (SHH) pathway regulation. May play a role in neurite outgrowth. May have tumor suppressor function.</text>
</comment>
<proteinExistence type="inferred from homology"/>
<evidence type="ECO:0000256" key="1">
    <source>
        <dbReference type="ARBA" id="ARBA00004496"/>
    </source>
</evidence>
<comment type="similarity">
    <text evidence="2">Belongs to the LZTFL1 family.</text>
</comment>
<gene>
    <name evidence="9" type="ORF">Ae201684_012364</name>
</gene>
<dbReference type="Pfam" id="PF15294">
    <property type="entry name" value="Leu_zip"/>
    <property type="match status" value="1"/>
</dbReference>
<keyword evidence="4" id="KW-0963">Cytoplasm</keyword>
<dbReference type="AlphaFoldDB" id="A0A6G0WSB8"/>
<keyword evidence="10" id="KW-1185">Reference proteome</keyword>
<evidence type="ECO:0000256" key="3">
    <source>
        <dbReference type="ARBA" id="ARBA00018920"/>
    </source>
</evidence>
<keyword evidence="5 8" id="KW-0175">Coiled coil</keyword>
<name>A0A6G0WSB8_9STRA</name>
<dbReference type="GO" id="GO:1903565">
    <property type="term" value="P:negative regulation of protein localization to cilium"/>
    <property type="evidence" value="ECO:0007669"/>
    <property type="project" value="TreeGrafter"/>
</dbReference>
<evidence type="ECO:0000256" key="4">
    <source>
        <dbReference type="ARBA" id="ARBA00022490"/>
    </source>
</evidence>
<evidence type="ECO:0000313" key="9">
    <source>
        <dbReference type="EMBL" id="KAF0730371.1"/>
    </source>
</evidence>
<dbReference type="VEuPathDB" id="FungiDB:AeMF1_012506"/>
<evidence type="ECO:0000256" key="7">
    <source>
        <dbReference type="ARBA" id="ARBA00026004"/>
    </source>
</evidence>
<protein>
    <recommendedName>
        <fullName evidence="3">Leucine zipper transcription factor-like protein 1</fullName>
    </recommendedName>
</protein>
<dbReference type="EMBL" id="VJMJ01000155">
    <property type="protein sequence ID" value="KAF0730371.1"/>
    <property type="molecule type" value="Genomic_DNA"/>
</dbReference>
<comment type="subunit">
    <text evidence="7">Self-associates. Interacts with BBS9; the interaction mediates the association of LZTL1 with the BBsome complex and regulates BBSome ciliary trafficking.</text>
</comment>
<dbReference type="PANTHER" id="PTHR21635:SF0">
    <property type="entry name" value="LEUCINE ZIPPER TRANSCRIPTION FACTOR-LIKE PROTEIN 1"/>
    <property type="match status" value="1"/>
</dbReference>
<dbReference type="GO" id="GO:0005737">
    <property type="term" value="C:cytoplasm"/>
    <property type="evidence" value="ECO:0007669"/>
    <property type="project" value="UniProtKB-SubCell"/>
</dbReference>
<evidence type="ECO:0000313" key="10">
    <source>
        <dbReference type="Proteomes" id="UP000481153"/>
    </source>
</evidence>
<organism evidence="9 10">
    <name type="scientific">Aphanomyces euteiches</name>
    <dbReference type="NCBI Taxonomy" id="100861"/>
    <lineage>
        <taxon>Eukaryota</taxon>
        <taxon>Sar</taxon>
        <taxon>Stramenopiles</taxon>
        <taxon>Oomycota</taxon>
        <taxon>Saprolegniomycetes</taxon>
        <taxon>Saprolegniales</taxon>
        <taxon>Verrucalvaceae</taxon>
        <taxon>Aphanomyces</taxon>
    </lineage>
</organism>
<comment type="subcellular location">
    <subcellularLocation>
        <location evidence="1">Cytoplasm</location>
    </subcellularLocation>
</comment>
<accession>A0A6G0WSB8</accession>
<dbReference type="OrthoDB" id="313412at2759"/>
<sequence>MSKGLNAHHQQEISKFLKLFRSRLASHLENIEADFEDTLSDRLSSDDMYSQKDVTDVLKSLCFAVKANARSELQDTINMTALLLRQVFHEAQDNRINMELDTGTIEDKDMLDKVERLSVAEWASDERRATKKVAKAALNDEGIETLQKENENLRQRLEQLQRDCSKALKDKQRMQDDMEELRQASHASRHVDALEKELKESRDIIADYERSAKEANQHITQTKQFQQLKKMIAQKNETVKALRKRLLKYEADVDCDVEDDDDDA</sequence>
<reference evidence="9 10" key="1">
    <citation type="submission" date="2019-07" db="EMBL/GenBank/DDBJ databases">
        <title>Genomics analysis of Aphanomyces spp. identifies a new class of oomycete effector associated with host adaptation.</title>
        <authorList>
            <person name="Gaulin E."/>
        </authorList>
    </citation>
    <scope>NUCLEOTIDE SEQUENCE [LARGE SCALE GENOMIC DNA]</scope>
    <source>
        <strain evidence="9 10">ATCC 201684</strain>
    </source>
</reference>
<feature type="coiled-coil region" evidence="8">
    <location>
        <begin position="143"/>
        <end position="252"/>
    </location>
</feature>
<comment type="caution">
    <text evidence="9">The sequence shown here is derived from an EMBL/GenBank/DDBJ whole genome shotgun (WGS) entry which is preliminary data.</text>
</comment>
<dbReference type="PANTHER" id="PTHR21635">
    <property type="entry name" value="LEUCINE ZIPPER TRANSCRIPTION FACTOR LIKE"/>
    <property type="match status" value="1"/>
</dbReference>
<evidence type="ECO:0000256" key="6">
    <source>
        <dbReference type="ARBA" id="ARBA00024898"/>
    </source>
</evidence>
<evidence type="ECO:0000256" key="5">
    <source>
        <dbReference type="ARBA" id="ARBA00023054"/>
    </source>
</evidence>